<proteinExistence type="inferred from homology"/>
<dbReference type="Pfam" id="PF01541">
    <property type="entry name" value="GIY-YIG"/>
    <property type="match status" value="1"/>
</dbReference>
<evidence type="ECO:0000313" key="3">
    <source>
        <dbReference type="EMBL" id="MBY8822312.1"/>
    </source>
</evidence>
<dbReference type="EMBL" id="JAINVV010000004">
    <property type="protein sequence ID" value="MBY8822312.1"/>
    <property type="molecule type" value="Genomic_DNA"/>
</dbReference>
<gene>
    <name evidence="3" type="ORF">K7G82_08420</name>
</gene>
<dbReference type="Proteomes" id="UP000706039">
    <property type="component" value="Unassembled WGS sequence"/>
</dbReference>
<keyword evidence="4" id="KW-1185">Reference proteome</keyword>
<dbReference type="SUPFAM" id="SSF82771">
    <property type="entry name" value="GIY-YIG endonuclease"/>
    <property type="match status" value="1"/>
</dbReference>
<dbReference type="Gene3D" id="3.40.1440.10">
    <property type="entry name" value="GIY-YIG endonuclease"/>
    <property type="match status" value="1"/>
</dbReference>
<dbReference type="InterPro" id="IPR000305">
    <property type="entry name" value="GIY-YIG_endonuc"/>
</dbReference>
<dbReference type="RefSeq" id="WP_222989407.1">
    <property type="nucleotide sequence ID" value="NZ_JAINVV010000004.1"/>
</dbReference>
<dbReference type="PANTHER" id="PTHR34477:SF5">
    <property type="entry name" value="BSL5627 PROTEIN"/>
    <property type="match status" value="1"/>
</dbReference>
<accession>A0ABS7PLX4</accession>
<dbReference type="PROSITE" id="PS50164">
    <property type="entry name" value="GIY_YIG"/>
    <property type="match status" value="1"/>
</dbReference>
<comment type="caution">
    <text evidence="3">The sequence shown here is derived from an EMBL/GenBank/DDBJ whole genome shotgun (WGS) entry which is preliminary data.</text>
</comment>
<evidence type="ECO:0000256" key="1">
    <source>
        <dbReference type="ARBA" id="ARBA00007435"/>
    </source>
</evidence>
<dbReference type="CDD" id="cd10448">
    <property type="entry name" value="GIY-YIG_unchar_3"/>
    <property type="match status" value="1"/>
</dbReference>
<sequence length="96" mass="11284">MRGGWVYIMTNRPNGVLYTGVTADIAARATQHRTGQGSGFCRRYGLTRLVYMERHDEIETAILREKAIKAWQREWKIRLIETQNPDWDDLYLRLNA</sequence>
<evidence type="ECO:0000259" key="2">
    <source>
        <dbReference type="PROSITE" id="PS50164"/>
    </source>
</evidence>
<reference evidence="3 4" key="1">
    <citation type="submission" date="2021-08" db="EMBL/GenBank/DDBJ databases">
        <authorList>
            <person name="Tuo L."/>
        </authorList>
    </citation>
    <scope>NUCLEOTIDE SEQUENCE [LARGE SCALE GENOMIC DNA]</scope>
    <source>
        <strain evidence="3 4">JCM 31229</strain>
    </source>
</reference>
<dbReference type="PANTHER" id="PTHR34477">
    <property type="entry name" value="UPF0213 PROTEIN YHBQ"/>
    <property type="match status" value="1"/>
</dbReference>
<protein>
    <submittedName>
        <fullName evidence="3">GIY-YIG nuclease family protein</fullName>
    </submittedName>
</protein>
<organism evidence="3 4">
    <name type="scientific">Sphingomonas colocasiae</name>
    <dbReference type="NCBI Taxonomy" id="1848973"/>
    <lineage>
        <taxon>Bacteria</taxon>
        <taxon>Pseudomonadati</taxon>
        <taxon>Pseudomonadota</taxon>
        <taxon>Alphaproteobacteria</taxon>
        <taxon>Sphingomonadales</taxon>
        <taxon>Sphingomonadaceae</taxon>
        <taxon>Sphingomonas</taxon>
    </lineage>
</organism>
<feature type="domain" description="GIY-YIG" evidence="2">
    <location>
        <begin position="2"/>
        <end position="78"/>
    </location>
</feature>
<name>A0ABS7PLX4_9SPHN</name>
<dbReference type="InterPro" id="IPR050190">
    <property type="entry name" value="UPF0213_domain"/>
</dbReference>
<comment type="similarity">
    <text evidence="1">Belongs to the UPF0213 family.</text>
</comment>
<dbReference type="SMART" id="SM00465">
    <property type="entry name" value="GIYc"/>
    <property type="match status" value="1"/>
</dbReference>
<evidence type="ECO:0000313" key="4">
    <source>
        <dbReference type="Proteomes" id="UP000706039"/>
    </source>
</evidence>
<dbReference type="InterPro" id="IPR035901">
    <property type="entry name" value="GIY-YIG_endonuc_sf"/>
</dbReference>